<dbReference type="AlphaFoldDB" id="A0A8J3G081"/>
<comment type="caution">
    <text evidence="1">The sequence shown here is derived from an EMBL/GenBank/DDBJ whole genome shotgun (WGS) entry which is preliminary data.</text>
</comment>
<sequence length="188" mass="20751">MTESTEAILTYPEHHVAWLEAMGVTRWQANKPFMKTAALEIPTSSTMHNRAVKLVTEQPIPQTSLTPQIEMASYWVIGAQPLISAEAYLLAGMMQAIDAKAVVFSHPADELAQSVAQTGLASWPRLIVQALPLTGLFIVPETVKVLFLGDALFEHAAKSWCLPTLNELFSEPMRKRDAWAILKKAKIA</sequence>
<reference evidence="1" key="2">
    <citation type="submission" date="2020-09" db="EMBL/GenBank/DDBJ databases">
        <authorList>
            <person name="Sun Q."/>
            <person name="Kim S."/>
        </authorList>
    </citation>
    <scope>NUCLEOTIDE SEQUENCE</scope>
    <source>
        <strain evidence="1">KCTC 32501</strain>
    </source>
</reference>
<name>A0A8J3G081_9BURK</name>
<organism evidence="1 2">
    <name type="scientific">Formosimonas limnophila</name>
    <dbReference type="NCBI Taxonomy" id="1384487"/>
    <lineage>
        <taxon>Bacteria</taxon>
        <taxon>Pseudomonadati</taxon>
        <taxon>Pseudomonadota</taxon>
        <taxon>Betaproteobacteria</taxon>
        <taxon>Burkholderiales</taxon>
        <taxon>Burkholderiaceae</taxon>
        <taxon>Formosimonas</taxon>
    </lineage>
</organism>
<reference evidence="1" key="1">
    <citation type="journal article" date="2014" name="Int. J. Syst. Evol. Microbiol.">
        <title>Complete genome sequence of Corynebacterium casei LMG S-19264T (=DSM 44701T), isolated from a smear-ripened cheese.</title>
        <authorList>
            <consortium name="US DOE Joint Genome Institute (JGI-PGF)"/>
            <person name="Walter F."/>
            <person name="Albersmeier A."/>
            <person name="Kalinowski J."/>
            <person name="Ruckert C."/>
        </authorList>
    </citation>
    <scope>NUCLEOTIDE SEQUENCE</scope>
    <source>
        <strain evidence="1">KCTC 32501</strain>
    </source>
</reference>
<proteinExistence type="predicted"/>
<dbReference type="RefSeq" id="WP_189493481.1">
    <property type="nucleotide sequence ID" value="NZ_BMZG01000008.1"/>
</dbReference>
<dbReference type="EMBL" id="BMZG01000008">
    <property type="protein sequence ID" value="GHA76129.1"/>
    <property type="molecule type" value="Genomic_DNA"/>
</dbReference>
<protein>
    <submittedName>
        <fullName evidence="1">Uncharacterized protein</fullName>
    </submittedName>
</protein>
<keyword evidence="2" id="KW-1185">Reference proteome</keyword>
<evidence type="ECO:0000313" key="2">
    <source>
        <dbReference type="Proteomes" id="UP000614287"/>
    </source>
</evidence>
<accession>A0A8J3G081</accession>
<gene>
    <name evidence="1" type="ORF">GCM10009007_16480</name>
</gene>
<evidence type="ECO:0000313" key="1">
    <source>
        <dbReference type="EMBL" id="GHA76129.1"/>
    </source>
</evidence>
<dbReference type="Proteomes" id="UP000614287">
    <property type="component" value="Unassembled WGS sequence"/>
</dbReference>